<keyword evidence="5" id="KW-0472">Membrane</keyword>
<evidence type="ECO:0000256" key="2">
    <source>
        <dbReference type="ARBA" id="ARBA00022475"/>
    </source>
</evidence>
<keyword evidence="4" id="KW-1133">Transmembrane helix</keyword>
<protein>
    <recommendedName>
        <fullName evidence="10">Ionotropic glutamate receptor L-glutamate and glycine-binding domain-containing protein</fullName>
    </recommendedName>
</protein>
<evidence type="ECO:0000256" key="5">
    <source>
        <dbReference type="ARBA" id="ARBA00023136"/>
    </source>
</evidence>
<evidence type="ECO:0000313" key="9">
    <source>
        <dbReference type="Proteomes" id="UP001558652"/>
    </source>
</evidence>
<keyword evidence="9" id="KW-1185">Reference proteome</keyword>
<dbReference type="Gene3D" id="3.40.190.10">
    <property type="entry name" value="Periplasmic binding protein-like II"/>
    <property type="match status" value="1"/>
</dbReference>
<dbReference type="PANTHER" id="PTHR42643">
    <property type="entry name" value="IONOTROPIC RECEPTOR 20A-RELATED"/>
    <property type="match status" value="1"/>
</dbReference>
<keyword evidence="6" id="KW-0675">Receptor</keyword>
<accession>A0ABD0YGT7</accession>
<dbReference type="EMBL" id="JBFDAA010000007">
    <property type="protein sequence ID" value="KAL1130416.1"/>
    <property type="molecule type" value="Genomic_DNA"/>
</dbReference>
<evidence type="ECO:0000256" key="3">
    <source>
        <dbReference type="ARBA" id="ARBA00022692"/>
    </source>
</evidence>
<sequence>MGSPLLLIALAKKNDPREWLIGNCILRWKRPRGARPQERMVAPPESQVVATAIGIGAFLLPPRINEVKYFSNAGAMIERGIIFFWLISVCSPLLSSNDQSGALRPLAECLMRMVRWGELGARVHLHVANWKRPDTAGFQGNATIFVSDQSYAPINRWEVEVDSYTLRVKRSVEELSLELDRLSSGGLSWTVDTRFVVLLEKRDLVFEASLVLWDYNAINFVLLVDAGRGGVDIFTAFPFDPANVCKSHPLRIASLGSCRRGGNFFPQKIPLKFPNCPLTIASAPVAPYLISTLSSPALPYEDGIEFRLLYLVADNVGLRPVWLPPETDLRHHGKLVGTDWTDALGKLYGGQAHLALGGYTHMANRSSAFKLSIPYNYNSYAFYAPSAKLRNSMDVFDSSFFLPTTAVYLVVSFCFWASSGYRHPIASLLNVLRLGLGQAVGRTPKGVGLKILIIFWTFYQMHVTTTYLSMLTTNLRRGVQVANYSRLQDLKDNRLRTCMKSLLLEDRTTYDPLVESIFENAFLCEEIEAAAMRLHKFSNFSILCDEDVMDLIRTRHDLRVAKLDQVFFMRHNCFVFRRGSPYADRFDSLIYRVFEAGIAQKIIADVQVIYTKRNGTEDGKADKTDSIDLYCNVLLWGWGCSTLGLCLEYLAMFTCRRLRKHARAERENDELRQRPFLL</sequence>
<evidence type="ECO:0000256" key="1">
    <source>
        <dbReference type="ARBA" id="ARBA00004651"/>
    </source>
</evidence>
<organism evidence="8 9">
    <name type="scientific">Ranatra chinensis</name>
    <dbReference type="NCBI Taxonomy" id="642074"/>
    <lineage>
        <taxon>Eukaryota</taxon>
        <taxon>Metazoa</taxon>
        <taxon>Ecdysozoa</taxon>
        <taxon>Arthropoda</taxon>
        <taxon>Hexapoda</taxon>
        <taxon>Insecta</taxon>
        <taxon>Pterygota</taxon>
        <taxon>Neoptera</taxon>
        <taxon>Paraneoptera</taxon>
        <taxon>Hemiptera</taxon>
        <taxon>Heteroptera</taxon>
        <taxon>Panheteroptera</taxon>
        <taxon>Nepomorpha</taxon>
        <taxon>Nepidae</taxon>
        <taxon>Ranatrinae</taxon>
        <taxon>Ranatra</taxon>
    </lineage>
</organism>
<dbReference type="InterPro" id="IPR052192">
    <property type="entry name" value="Insect_Ionotropic_Sensory_Rcpt"/>
</dbReference>
<reference evidence="8 9" key="1">
    <citation type="submission" date="2024-07" db="EMBL/GenBank/DDBJ databases">
        <title>Chromosome-level genome assembly of the water stick insect Ranatra chinensis (Heteroptera: Nepidae).</title>
        <authorList>
            <person name="Liu X."/>
        </authorList>
    </citation>
    <scope>NUCLEOTIDE SEQUENCE [LARGE SCALE GENOMIC DNA]</scope>
    <source>
        <strain evidence="8">Cailab_2021Rc</strain>
        <tissue evidence="8">Muscle</tissue>
    </source>
</reference>
<keyword evidence="3" id="KW-0812">Transmembrane</keyword>
<evidence type="ECO:0000256" key="7">
    <source>
        <dbReference type="ARBA" id="ARBA00023180"/>
    </source>
</evidence>
<evidence type="ECO:0000256" key="6">
    <source>
        <dbReference type="ARBA" id="ARBA00023170"/>
    </source>
</evidence>
<gene>
    <name evidence="8" type="ORF">AAG570_011664</name>
</gene>
<keyword evidence="2" id="KW-1003">Cell membrane</keyword>
<dbReference type="SUPFAM" id="SSF53850">
    <property type="entry name" value="Periplasmic binding protein-like II"/>
    <property type="match status" value="1"/>
</dbReference>
<evidence type="ECO:0008006" key="10">
    <source>
        <dbReference type="Google" id="ProtNLM"/>
    </source>
</evidence>
<dbReference type="AlphaFoldDB" id="A0ABD0YGT7"/>
<comment type="subcellular location">
    <subcellularLocation>
        <location evidence="1">Cell membrane</location>
        <topology evidence="1">Multi-pass membrane protein</topology>
    </subcellularLocation>
</comment>
<keyword evidence="7" id="KW-0325">Glycoprotein</keyword>
<proteinExistence type="predicted"/>
<comment type="caution">
    <text evidence="8">The sequence shown here is derived from an EMBL/GenBank/DDBJ whole genome shotgun (WGS) entry which is preliminary data.</text>
</comment>
<evidence type="ECO:0000313" key="8">
    <source>
        <dbReference type="EMBL" id="KAL1130416.1"/>
    </source>
</evidence>
<dbReference type="GO" id="GO:0005886">
    <property type="term" value="C:plasma membrane"/>
    <property type="evidence" value="ECO:0007669"/>
    <property type="project" value="UniProtKB-SubCell"/>
</dbReference>
<name>A0ABD0YGT7_9HEMI</name>
<evidence type="ECO:0000256" key="4">
    <source>
        <dbReference type="ARBA" id="ARBA00022989"/>
    </source>
</evidence>
<dbReference type="PANTHER" id="PTHR42643:SF30">
    <property type="entry name" value="IONOTROPIC RECEPTOR 40A-RELATED"/>
    <property type="match status" value="1"/>
</dbReference>
<dbReference type="Proteomes" id="UP001558652">
    <property type="component" value="Unassembled WGS sequence"/>
</dbReference>